<dbReference type="EMBL" id="FNPH01000001">
    <property type="protein sequence ID" value="SDX90367.1"/>
    <property type="molecule type" value="Genomic_DNA"/>
</dbReference>
<keyword evidence="2" id="KW-1185">Reference proteome</keyword>
<dbReference type="STRING" id="405436.SAMN05444365_10110"/>
<evidence type="ECO:0000313" key="1">
    <source>
        <dbReference type="EMBL" id="SDX90367.1"/>
    </source>
</evidence>
<sequence length="93" mass="11136">MRQPEPIRYAPHHRRDWRRFGRRCICGLRWPCPDRIYRPRLSRRTVAAVDDELSERIRRATAWNAPTIAYPRVGDPGRLTPAQEFRANAGRRW</sequence>
<gene>
    <name evidence="1" type="ORF">SAMN05444365_10110</name>
</gene>
<dbReference type="RefSeq" id="WP_091549845.1">
    <property type="nucleotide sequence ID" value="NZ_FNPH01000001.1"/>
</dbReference>
<dbReference type="Proteomes" id="UP000242415">
    <property type="component" value="Unassembled WGS sequence"/>
</dbReference>
<evidence type="ECO:0000313" key="2">
    <source>
        <dbReference type="Proteomes" id="UP000242415"/>
    </source>
</evidence>
<organism evidence="1 2">
    <name type="scientific">Micromonospora pattaloongensis</name>
    <dbReference type="NCBI Taxonomy" id="405436"/>
    <lineage>
        <taxon>Bacteria</taxon>
        <taxon>Bacillati</taxon>
        <taxon>Actinomycetota</taxon>
        <taxon>Actinomycetes</taxon>
        <taxon>Micromonosporales</taxon>
        <taxon>Micromonosporaceae</taxon>
        <taxon>Micromonospora</taxon>
    </lineage>
</organism>
<proteinExistence type="predicted"/>
<reference evidence="2" key="1">
    <citation type="submission" date="2016-10" db="EMBL/GenBank/DDBJ databases">
        <authorList>
            <person name="Varghese N."/>
            <person name="Submissions S."/>
        </authorList>
    </citation>
    <scope>NUCLEOTIDE SEQUENCE [LARGE SCALE GENOMIC DNA]</scope>
    <source>
        <strain evidence="2">DSM 45245</strain>
    </source>
</reference>
<name>A0A1H3FHY8_9ACTN</name>
<protein>
    <submittedName>
        <fullName evidence="1">Uncharacterized protein</fullName>
    </submittedName>
</protein>
<dbReference type="OrthoDB" id="3392986at2"/>
<accession>A0A1H3FHY8</accession>
<dbReference type="AlphaFoldDB" id="A0A1H3FHY8"/>